<dbReference type="PANTHER" id="PTHR43791">
    <property type="entry name" value="PERMEASE-RELATED"/>
    <property type="match status" value="1"/>
</dbReference>
<proteinExistence type="predicted"/>
<accession>W3XFU9</accession>
<organism evidence="7 8">
    <name type="scientific">Pestalotiopsis fici (strain W106-1 / CGMCC3.15140)</name>
    <dbReference type="NCBI Taxonomy" id="1229662"/>
    <lineage>
        <taxon>Eukaryota</taxon>
        <taxon>Fungi</taxon>
        <taxon>Dikarya</taxon>
        <taxon>Ascomycota</taxon>
        <taxon>Pezizomycotina</taxon>
        <taxon>Sordariomycetes</taxon>
        <taxon>Xylariomycetidae</taxon>
        <taxon>Amphisphaeriales</taxon>
        <taxon>Sporocadaceae</taxon>
        <taxon>Pestalotiopsis</taxon>
    </lineage>
</organism>
<evidence type="ECO:0000313" key="7">
    <source>
        <dbReference type="EMBL" id="ETS84884.1"/>
    </source>
</evidence>
<protein>
    <recommendedName>
        <fullName evidence="9">Major facilitator superfamily (MFS) profile domain-containing protein</fullName>
    </recommendedName>
</protein>
<evidence type="ECO:0000256" key="3">
    <source>
        <dbReference type="ARBA" id="ARBA00022692"/>
    </source>
</evidence>
<gene>
    <name evidence="7" type="ORF">PFICI_02909</name>
</gene>
<dbReference type="eggNOG" id="KOG2533">
    <property type="taxonomic scope" value="Eukaryota"/>
</dbReference>
<evidence type="ECO:0000256" key="1">
    <source>
        <dbReference type="ARBA" id="ARBA00004141"/>
    </source>
</evidence>
<dbReference type="Proteomes" id="UP000030651">
    <property type="component" value="Unassembled WGS sequence"/>
</dbReference>
<evidence type="ECO:0000256" key="5">
    <source>
        <dbReference type="ARBA" id="ARBA00023136"/>
    </source>
</evidence>
<name>W3XFU9_PESFW</name>
<feature type="transmembrane region" description="Helical" evidence="6">
    <location>
        <begin position="267"/>
        <end position="287"/>
    </location>
</feature>
<keyword evidence="2" id="KW-0813">Transport</keyword>
<keyword evidence="4 6" id="KW-1133">Transmembrane helix</keyword>
<dbReference type="EMBL" id="KI912110">
    <property type="protein sequence ID" value="ETS84884.1"/>
    <property type="molecule type" value="Genomic_DNA"/>
</dbReference>
<dbReference type="GO" id="GO:0016020">
    <property type="term" value="C:membrane"/>
    <property type="evidence" value="ECO:0007669"/>
    <property type="project" value="UniProtKB-SubCell"/>
</dbReference>
<dbReference type="HOGENOM" id="CLU_001265_0_1_1"/>
<dbReference type="Pfam" id="PF07690">
    <property type="entry name" value="MFS_1"/>
    <property type="match status" value="1"/>
</dbReference>
<sequence>MLPDVVMAPLAGAFGGLLASGILNVKGFGGIPDGSWRLIFIIEGVITVSIGFISLFVLTDRPETARWLSQEEKDLAVARVKSERIAVTQTLDTPDAKKLWSGLSNPVTLITGLIFLLETITVQGLAFFAPTIIKSIYPHATVTQQQLYTVPPYAAGAVCLVAVCLLSWRVDKRHIFLIVCAPPVMIGYIMFLATGDATTRYAALFIIASTAFTPGALTHAQVSANVVSDSARSMSVATNMLFANFGSLIATWSFVASDAPDYHIGNGLNFATSSAWLVASVVLHFWMRRDNKKKDTKDVEAELRSLSQKQIEDLDWKHPAFRWKP</sequence>
<dbReference type="GeneID" id="19267922"/>
<keyword evidence="3 6" id="KW-0812">Transmembrane</keyword>
<reference evidence="8" key="1">
    <citation type="journal article" date="2015" name="BMC Genomics">
        <title>Genomic and transcriptomic analysis of the endophytic fungus Pestalotiopsis fici reveals its lifestyle and high potential for synthesis of natural products.</title>
        <authorList>
            <person name="Wang X."/>
            <person name="Zhang X."/>
            <person name="Liu L."/>
            <person name="Xiang M."/>
            <person name="Wang W."/>
            <person name="Sun X."/>
            <person name="Che Y."/>
            <person name="Guo L."/>
            <person name="Liu G."/>
            <person name="Guo L."/>
            <person name="Wang C."/>
            <person name="Yin W.B."/>
            <person name="Stadler M."/>
            <person name="Zhang X."/>
            <person name="Liu X."/>
        </authorList>
    </citation>
    <scope>NUCLEOTIDE SEQUENCE [LARGE SCALE GENOMIC DNA]</scope>
    <source>
        <strain evidence="8">W106-1 / CGMCC3.15140</strain>
    </source>
</reference>
<dbReference type="FunFam" id="1.20.1250.20:FF:000013">
    <property type="entry name" value="MFS general substrate transporter"/>
    <property type="match status" value="1"/>
</dbReference>
<evidence type="ECO:0000256" key="6">
    <source>
        <dbReference type="SAM" id="Phobius"/>
    </source>
</evidence>
<dbReference type="AlphaFoldDB" id="W3XFU9"/>
<feature type="transmembrane region" description="Helical" evidence="6">
    <location>
        <begin position="37"/>
        <end position="58"/>
    </location>
</feature>
<feature type="transmembrane region" description="Helical" evidence="6">
    <location>
        <begin position="107"/>
        <end position="130"/>
    </location>
</feature>
<evidence type="ECO:0000256" key="4">
    <source>
        <dbReference type="ARBA" id="ARBA00022989"/>
    </source>
</evidence>
<dbReference type="PANTHER" id="PTHR43791:SF48">
    <property type="entry name" value="TRANSPORTER, PUTATIVE (AFU_ORTHOLOGUE AFUA_4G01000)-RELATED"/>
    <property type="match status" value="1"/>
</dbReference>
<feature type="transmembrane region" description="Helical" evidence="6">
    <location>
        <begin position="175"/>
        <end position="195"/>
    </location>
</feature>
<keyword evidence="8" id="KW-1185">Reference proteome</keyword>
<feature type="transmembrane region" description="Helical" evidence="6">
    <location>
        <begin position="150"/>
        <end position="168"/>
    </location>
</feature>
<dbReference type="GO" id="GO:0022857">
    <property type="term" value="F:transmembrane transporter activity"/>
    <property type="evidence" value="ECO:0007669"/>
    <property type="project" value="InterPro"/>
</dbReference>
<evidence type="ECO:0000313" key="8">
    <source>
        <dbReference type="Proteomes" id="UP000030651"/>
    </source>
</evidence>
<dbReference type="Gene3D" id="1.20.1250.20">
    <property type="entry name" value="MFS general substrate transporter like domains"/>
    <property type="match status" value="1"/>
</dbReference>
<dbReference type="KEGG" id="pfy:PFICI_02909"/>
<dbReference type="InParanoid" id="W3XFU9"/>
<dbReference type="InterPro" id="IPR036259">
    <property type="entry name" value="MFS_trans_sf"/>
</dbReference>
<dbReference type="SUPFAM" id="SSF103473">
    <property type="entry name" value="MFS general substrate transporter"/>
    <property type="match status" value="1"/>
</dbReference>
<feature type="transmembrane region" description="Helical" evidence="6">
    <location>
        <begin position="201"/>
        <end position="222"/>
    </location>
</feature>
<keyword evidence="5 6" id="KW-0472">Membrane</keyword>
<comment type="subcellular location">
    <subcellularLocation>
        <location evidence="1">Membrane</location>
        <topology evidence="1">Multi-pass membrane protein</topology>
    </subcellularLocation>
</comment>
<dbReference type="OrthoDB" id="2985014at2759"/>
<dbReference type="InterPro" id="IPR011701">
    <property type="entry name" value="MFS"/>
</dbReference>
<evidence type="ECO:0000256" key="2">
    <source>
        <dbReference type="ARBA" id="ARBA00022448"/>
    </source>
</evidence>
<evidence type="ECO:0008006" key="9">
    <source>
        <dbReference type="Google" id="ProtNLM"/>
    </source>
</evidence>
<feature type="transmembrane region" description="Helical" evidence="6">
    <location>
        <begin position="234"/>
        <end position="255"/>
    </location>
</feature>
<dbReference type="RefSeq" id="XP_007829681.1">
    <property type="nucleotide sequence ID" value="XM_007831490.1"/>
</dbReference>